<sequence length="212" mass="21681">MLRPTRHYLALVLPALLLGACGDRRAQEDDTAPTPSDEVVAPAAPAPDVNAPPAPDTTDTPPTSAPAPGATAQADALGLLIAANEHEVAAAEQAIAKKVTGDVLAFANMMKTDHGKNLADTRALGTATEGTQAMEMRTQADAEMAALGALSGAEYEKAYVEAMVKGHTDVLALIDGTLMPAAADDAVKAHFTATRAAVAKHLDAAKKLQAGK</sequence>
<dbReference type="RefSeq" id="WP_200614990.1">
    <property type="nucleotide sequence ID" value="NZ_CP071518.1"/>
</dbReference>
<dbReference type="Gene3D" id="1.20.1260.10">
    <property type="match status" value="1"/>
</dbReference>
<gene>
    <name evidence="4" type="ORF">I8J32_003930</name>
</gene>
<dbReference type="PROSITE" id="PS51257">
    <property type="entry name" value="PROKAR_LIPOPROTEIN"/>
    <property type="match status" value="1"/>
</dbReference>
<dbReference type="EMBL" id="CP071518">
    <property type="protein sequence ID" value="QSX79065.1"/>
    <property type="molecule type" value="Genomic_DNA"/>
</dbReference>
<feature type="region of interest" description="Disordered" evidence="1">
    <location>
        <begin position="26"/>
        <end position="70"/>
    </location>
</feature>
<feature type="domain" description="DUF4142" evidence="3">
    <location>
        <begin position="76"/>
        <end position="208"/>
    </location>
</feature>
<feature type="compositionally biased region" description="Low complexity" evidence="1">
    <location>
        <begin position="56"/>
        <end position="70"/>
    </location>
</feature>
<evidence type="ECO:0000313" key="4">
    <source>
        <dbReference type="EMBL" id="QSX79065.1"/>
    </source>
</evidence>
<dbReference type="Pfam" id="PF13628">
    <property type="entry name" value="DUF4142"/>
    <property type="match status" value="1"/>
</dbReference>
<accession>A0A974Y285</accession>
<proteinExistence type="predicted"/>
<evidence type="ECO:0000256" key="2">
    <source>
        <dbReference type="SAM" id="SignalP"/>
    </source>
</evidence>
<feature type="signal peptide" evidence="2">
    <location>
        <begin position="1"/>
        <end position="26"/>
    </location>
</feature>
<dbReference type="InterPro" id="IPR025419">
    <property type="entry name" value="DUF4142"/>
</dbReference>
<dbReference type="KEGG" id="lsf:I8J32_003930"/>
<name>A0A974Y285_9GAMM</name>
<keyword evidence="5" id="KW-1185">Reference proteome</keyword>
<dbReference type="InterPro" id="IPR012347">
    <property type="entry name" value="Ferritin-like"/>
</dbReference>
<dbReference type="PANTHER" id="PTHR38593">
    <property type="entry name" value="BLR2558 PROTEIN"/>
    <property type="match status" value="1"/>
</dbReference>
<dbReference type="PANTHER" id="PTHR38593:SF1">
    <property type="entry name" value="BLR2558 PROTEIN"/>
    <property type="match status" value="1"/>
</dbReference>
<dbReference type="Proteomes" id="UP000639274">
    <property type="component" value="Chromosome"/>
</dbReference>
<feature type="chain" id="PRO_5037702021" evidence="2">
    <location>
        <begin position="27"/>
        <end position="212"/>
    </location>
</feature>
<keyword evidence="2" id="KW-0732">Signal</keyword>
<evidence type="ECO:0000256" key="1">
    <source>
        <dbReference type="SAM" id="MobiDB-lite"/>
    </source>
</evidence>
<dbReference type="AlphaFoldDB" id="A0A974Y285"/>
<organism evidence="4 5">
    <name type="scientific">Agrilutibacter solisilvae</name>
    <dbReference type="NCBI Taxonomy" id="2763317"/>
    <lineage>
        <taxon>Bacteria</taxon>
        <taxon>Pseudomonadati</taxon>
        <taxon>Pseudomonadota</taxon>
        <taxon>Gammaproteobacteria</taxon>
        <taxon>Lysobacterales</taxon>
        <taxon>Lysobacteraceae</taxon>
        <taxon>Agrilutibacter</taxon>
    </lineage>
</organism>
<evidence type="ECO:0000259" key="3">
    <source>
        <dbReference type="Pfam" id="PF13628"/>
    </source>
</evidence>
<reference evidence="4 5" key="1">
    <citation type="submission" date="2021-03" db="EMBL/GenBank/DDBJ databases">
        <title>Lysobacter sp. nov. isolated from soil of gangwondo yeongwol, south Korea.</title>
        <authorList>
            <person name="Kim K.R."/>
            <person name="Kim K.H."/>
            <person name="Jeon C.O."/>
        </authorList>
    </citation>
    <scope>NUCLEOTIDE SEQUENCE [LARGE SCALE GENOMIC DNA]</scope>
    <source>
        <strain evidence="4 5">R19</strain>
    </source>
</reference>
<protein>
    <submittedName>
        <fullName evidence="4">DUF4142 domain-containing protein</fullName>
    </submittedName>
</protein>
<evidence type="ECO:0000313" key="5">
    <source>
        <dbReference type="Proteomes" id="UP000639274"/>
    </source>
</evidence>